<dbReference type="EMBL" id="KK112173">
    <property type="protein sequence ID" value="KFM56941.1"/>
    <property type="molecule type" value="Genomic_DNA"/>
</dbReference>
<proteinExistence type="predicted"/>
<accession>A0A087SVQ2</accession>
<evidence type="ECO:0000313" key="2">
    <source>
        <dbReference type="Proteomes" id="UP000054359"/>
    </source>
</evidence>
<sequence>MVCRSIVFPRLRCTACRLRSAVIMICRTKSFHFDTEQLSLFLTEHTKMPIQIKIVLFST</sequence>
<name>A0A087SVQ2_STEMI</name>
<gene>
    <name evidence="1" type="ORF">X975_19748</name>
</gene>
<feature type="non-terminal residue" evidence="1">
    <location>
        <position position="59"/>
    </location>
</feature>
<reference evidence="1 2" key="1">
    <citation type="submission" date="2013-11" db="EMBL/GenBank/DDBJ databases">
        <title>Genome sequencing of Stegodyphus mimosarum.</title>
        <authorList>
            <person name="Bechsgaard J."/>
        </authorList>
    </citation>
    <scope>NUCLEOTIDE SEQUENCE [LARGE SCALE GENOMIC DNA]</scope>
</reference>
<protein>
    <submittedName>
        <fullName evidence="1">Uncharacterized protein</fullName>
    </submittedName>
</protein>
<dbReference type="AlphaFoldDB" id="A0A087SVQ2"/>
<evidence type="ECO:0000313" key="1">
    <source>
        <dbReference type="EMBL" id="KFM56941.1"/>
    </source>
</evidence>
<organism evidence="1 2">
    <name type="scientific">Stegodyphus mimosarum</name>
    <name type="common">African social velvet spider</name>
    <dbReference type="NCBI Taxonomy" id="407821"/>
    <lineage>
        <taxon>Eukaryota</taxon>
        <taxon>Metazoa</taxon>
        <taxon>Ecdysozoa</taxon>
        <taxon>Arthropoda</taxon>
        <taxon>Chelicerata</taxon>
        <taxon>Arachnida</taxon>
        <taxon>Araneae</taxon>
        <taxon>Araneomorphae</taxon>
        <taxon>Entelegynae</taxon>
        <taxon>Eresoidea</taxon>
        <taxon>Eresidae</taxon>
        <taxon>Stegodyphus</taxon>
    </lineage>
</organism>
<keyword evidence="2" id="KW-1185">Reference proteome</keyword>
<dbReference type="Proteomes" id="UP000054359">
    <property type="component" value="Unassembled WGS sequence"/>
</dbReference>